<keyword evidence="2" id="KW-1133">Transmembrane helix</keyword>
<dbReference type="Pfam" id="PF20153">
    <property type="entry name" value="DUF6535"/>
    <property type="match status" value="1"/>
</dbReference>
<feature type="transmembrane region" description="Helical" evidence="2">
    <location>
        <begin position="212"/>
        <end position="237"/>
    </location>
</feature>
<evidence type="ECO:0000256" key="1">
    <source>
        <dbReference type="SAM" id="MobiDB-lite"/>
    </source>
</evidence>
<feature type="domain" description="DUF6535" evidence="3">
    <location>
        <begin position="25"/>
        <end position="207"/>
    </location>
</feature>
<proteinExistence type="predicted"/>
<gene>
    <name evidence="4" type="ORF">PHLCEN_2v4096</name>
</gene>
<keyword evidence="2" id="KW-0812">Transmembrane</keyword>
<dbReference type="EMBL" id="MLYV02000405">
    <property type="protein sequence ID" value="PSS00869.1"/>
    <property type="molecule type" value="Genomic_DNA"/>
</dbReference>
<protein>
    <recommendedName>
        <fullName evidence="3">DUF6535 domain-containing protein</fullName>
    </recommendedName>
</protein>
<feature type="region of interest" description="Disordered" evidence="1">
    <location>
        <begin position="745"/>
        <end position="767"/>
    </location>
</feature>
<organism evidence="4 5">
    <name type="scientific">Hermanssonia centrifuga</name>
    <dbReference type="NCBI Taxonomy" id="98765"/>
    <lineage>
        <taxon>Eukaryota</taxon>
        <taxon>Fungi</taxon>
        <taxon>Dikarya</taxon>
        <taxon>Basidiomycota</taxon>
        <taxon>Agaricomycotina</taxon>
        <taxon>Agaricomycetes</taxon>
        <taxon>Polyporales</taxon>
        <taxon>Meruliaceae</taxon>
        <taxon>Hermanssonia</taxon>
    </lineage>
</organism>
<dbReference type="InterPro" id="IPR045338">
    <property type="entry name" value="DUF6535"/>
</dbReference>
<name>A0A2R6Q299_9APHY</name>
<feature type="transmembrane region" description="Helical" evidence="2">
    <location>
        <begin position="50"/>
        <end position="72"/>
    </location>
</feature>
<accession>A0A2R6Q299</accession>
<dbReference type="STRING" id="98765.A0A2R6Q299"/>
<evidence type="ECO:0000313" key="5">
    <source>
        <dbReference type="Proteomes" id="UP000186601"/>
    </source>
</evidence>
<dbReference type="OrthoDB" id="3185525at2759"/>
<reference evidence="4 5" key="1">
    <citation type="submission" date="2018-02" db="EMBL/GenBank/DDBJ databases">
        <title>Genome sequence of the basidiomycete white-rot fungus Phlebia centrifuga.</title>
        <authorList>
            <person name="Granchi Z."/>
            <person name="Peng M."/>
            <person name="de Vries R.P."/>
            <person name="Hilden K."/>
            <person name="Makela M.R."/>
            <person name="Grigoriev I."/>
            <person name="Riley R."/>
        </authorList>
    </citation>
    <scope>NUCLEOTIDE SEQUENCE [LARGE SCALE GENOMIC DNA]</scope>
    <source>
        <strain evidence="4 5">FBCC195</strain>
    </source>
</reference>
<dbReference type="AlphaFoldDB" id="A0A2R6Q299"/>
<sequence>MSSDTAKACMRLASAAEANTAKQGWSAVEDYAWKYDVNSMKVFSEDIDTLLVFAGLFSAVLTAFVVPAYGMLQQDDSVQILSRISSKLDSFQIVLPFVNSTASACSCASDPSFSVSTTARWINILWFLSLLFSLASALFGILAKQWIREYLQWNQTIASPRENILVRQLRSEAWVKWKVPAGIAAIPALLEIAVVLFILGLVVLLWTLDFVVAFIITIAAGILLLAAFSVTTLPAFFQHCPYKSPTGWACAFIYDTITRFKRRFTVWILKIRGCKYEDRYFHALAQVRPSFRDWRDRDLDINGKLSAEISGCSDDALLPPHPFAPARNELIRSTAQLKPLVQALAWVRQGSEDMRLSSEVAKCIVTLPNHDLSAAEWEMKSYGTLYALWKLCLEKGYMPGSHLVKSLRKAFNKYTDCRLALGYTVNESRVQNFKIYIPLSDMDEDFPNALRTLDQSETWLLSNLFLADVETYVTNQCWDSMTRNESNPNGVAERIAIHIAILGFLGDRLRELDNNAEATDEICSRLLKTCKSVSTLTDAPYPTCIHAMLLEAACSIGKVCMTEGTRELSISRNPTNPQYYSAWWRDNNNASLDLTIQIFDQNSDYANAGARHRFTVMANFLFPWMRWLKGEALLQRIIEAACISLQNSYPNCGCYYDLPWIRTLLAVADSELELFSAQSLYSLFDVLDKFKFIETSDTNPLKDSDLLDESGKLVAVITGEDVKENYQKLKNRVLTVFNTGGPSSNPAYLSQDDAGPPSGITDGFASGGDREGVINVDDTAHHAEIPSNFVNPGKAAEKGRAEVQAVNGDSVDVITLPFVSVPNNDLTLNASAAGGRAG</sequence>
<keyword evidence="5" id="KW-1185">Reference proteome</keyword>
<feature type="transmembrane region" description="Helical" evidence="2">
    <location>
        <begin position="121"/>
        <end position="143"/>
    </location>
</feature>
<feature type="transmembrane region" description="Helical" evidence="2">
    <location>
        <begin position="179"/>
        <end position="206"/>
    </location>
</feature>
<evidence type="ECO:0000313" key="4">
    <source>
        <dbReference type="EMBL" id="PSS00869.1"/>
    </source>
</evidence>
<evidence type="ECO:0000259" key="3">
    <source>
        <dbReference type="Pfam" id="PF20153"/>
    </source>
</evidence>
<comment type="caution">
    <text evidence="4">The sequence shown here is derived from an EMBL/GenBank/DDBJ whole genome shotgun (WGS) entry which is preliminary data.</text>
</comment>
<dbReference type="Proteomes" id="UP000186601">
    <property type="component" value="Unassembled WGS sequence"/>
</dbReference>
<keyword evidence="2" id="KW-0472">Membrane</keyword>
<evidence type="ECO:0000256" key="2">
    <source>
        <dbReference type="SAM" id="Phobius"/>
    </source>
</evidence>